<dbReference type="InterPro" id="IPR015095">
    <property type="entry name" value="AlkB_hom8_N"/>
</dbReference>
<dbReference type="InterPro" id="IPR000477">
    <property type="entry name" value="RT_dom"/>
</dbReference>
<dbReference type="AlphaFoldDB" id="A0ABD1J676"/>
<keyword evidence="3" id="KW-1185">Reference proteome</keyword>
<dbReference type="PANTHER" id="PTHR33332">
    <property type="entry name" value="REVERSE TRANSCRIPTASE DOMAIN-CONTAINING PROTEIN"/>
    <property type="match status" value="1"/>
</dbReference>
<evidence type="ECO:0000313" key="3">
    <source>
        <dbReference type="Proteomes" id="UP001591681"/>
    </source>
</evidence>
<reference evidence="2 3" key="1">
    <citation type="submission" date="2024-09" db="EMBL/GenBank/DDBJ databases">
        <title>A chromosome-level genome assembly of Gray's grenadier anchovy, Coilia grayii.</title>
        <authorList>
            <person name="Fu Z."/>
        </authorList>
    </citation>
    <scope>NUCLEOTIDE SEQUENCE [LARGE SCALE GENOMIC DNA]</scope>
    <source>
        <strain evidence="2">G4</strain>
        <tissue evidence="2">Muscle</tissue>
    </source>
</reference>
<dbReference type="SUPFAM" id="SSF56672">
    <property type="entry name" value="DNA/RNA polymerases"/>
    <property type="match status" value="1"/>
</dbReference>
<dbReference type="InterPro" id="IPR043502">
    <property type="entry name" value="DNA/RNA_pol_sf"/>
</dbReference>
<proteinExistence type="predicted"/>
<evidence type="ECO:0000313" key="2">
    <source>
        <dbReference type="EMBL" id="KAL2082589.1"/>
    </source>
</evidence>
<dbReference type="PROSITE" id="PS50878">
    <property type="entry name" value="RT_POL"/>
    <property type="match status" value="1"/>
</dbReference>
<protein>
    <recommendedName>
        <fullName evidence="1">Reverse transcriptase domain-containing protein</fullName>
    </recommendedName>
</protein>
<dbReference type="Pfam" id="PF09004">
    <property type="entry name" value="ALKBH8_N"/>
    <property type="match status" value="1"/>
</dbReference>
<accession>A0ABD1J676</accession>
<comment type="caution">
    <text evidence="2">The sequence shown here is derived from an EMBL/GenBank/DDBJ whole genome shotgun (WGS) entry which is preliminary data.</text>
</comment>
<dbReference type="Pfam" id="PF00078">
    <property type="entry name" value="RVT_1"/>
    <property type="match status" value="1"/>
</dbReference>
<dbReference type="EMBL" id="JBHFQA010000019">
    <property type="protein sequence ID" value="KAL2082589.1"/>
    <property type="molecule type" value="Genomic_DNA"/>
</dbReference>
<dbReference type="Proteomes" id="UP001591681">
    <property type="component" value="Unassembled WGS sequence"/>
</dbReference>
<name>A0ABD1J676_9TELE</name>
<evidence type="ECO:0000259" key="1">
    <source>
        <dbReference type="PROSITE" id="PS50878"/>
    </source>
</evidence>
<sequence>MLFIDYSSAFKTIIPLTLVSKIKSLGLDNSLCNWILSFLTNRTQVVRMGGMTSTPLTISTGAPQGCVLSSLLYNIYTHDCIASSSQTSIIKFADDTVVVGLISNNNEQAYLKQVKNITQWCQLNNLALLNVTKTKEMVVDYQKLQGNYTPLYISEQPVERVESFKYLGVHVTNDFTWTVNIQSIIKKFRQRLYFLRLLRKFRVLTPILKAFYFSAVESILTGSITTWYGSSTVRDCSALQRVVHSAERCIRAPLPALKEIYKRRVKSRARKIIIDYTHPNNGLFKKLMSGRRLRCHKAKTERLRKSFFPQAIRFMNST</sequence>
<gene>
    <name evidence="2" type="ORF">ACEWY4_022407</name>
</gene>
<feature type="domain" description="Reverse transcriptase" evidence="1">
    <location>
        <begin position="1"/>
        <end position="171"/>
    </location>
</feature>
<organism evidence="2 3">
    <name type="scientific">Coilia grayii</name>
    <name type="common">Gray's grenadier anchovy</name>
    <dbReference type="NCBI Taxonomy" id="363190"/>
    <lineage>
        <taxon>Eukaryota</taxon>
        <taxon>Metazoa</taxon>
        <taxon>Chordata</taxon>
        <taxon>Craniata</taxon>
        <taxon>Vertebrata</taxon>
        <taxon>Euteleostomi</taxon>
        <taxon>Actinopterygii</taxon>
        <taxon>Neopterygii</taxon>
        <taxon>Teleostei</taxon>
        <taxon>Clupei</taxon>
        <taxon>Clupeiformes</taxon>
        <taxon>Clupeoidei</taxon>
        <taxon>Engraulidae</taxon>
        <taxon>Coilinae</taxon>
        <taxon>Coilia</taxon>
    </lineage>
</organism>